<organism evidence="1 2">
    <name type="scientific">Gymnopilus dilepis</name>
    <dbReference type="NCBI Taxonomy" id="231916"/>
    <lineage>
        <taxon>Eukaryota</taxon>
        <taxon>Fungi</taxon>
        <taxon>Dikarya</taxon>
        <taxon>Basidiomycota</taxon>
        <taxon>Agaricomycotina</taxon>
        <taxon>Agaricomycetes</taxon>
        <taxon>Agaricomycetidae</taxon>
        <taxon>Agaricales</taxon>
        <taxon>Agaricineae</taxon>
        <taxon>Hymenogastraceae</taxon>
        <taxon>Gymnopilus</taxon>
    </lineage>
</organism>
<evidence type="ECO:0000313" key="2">
    <source>
        <dbReference type="Proteomes" id="UP000284706"/>
    </source>
</evidence>
<gene>
    <name evidence="1" type="ORF">CVT26_003266</name>
</gene>
<keyword evidence="2" id="KW-1185">Reference proteome</keyword>
<dbReference type="Proteomes" id="UP000284706">
    <property type="component" value="Unassembled WGS sequence"/>
</dbReference>
<dbReference type="InterPro" id="IPR059179">
    <property type="entry name" value="MLKL-like_MCAfunc"/>
</dbReference>
<comment type="caution">
    <text evidence="1">The sequence shown here is derived from an EMBL/GenBank/DDBJ whole genome shotgun (WGS) entry which is preliminary data.</text>
</comment>
<dbReference type="AlphaFoldDB" id="A0A409Y4X2"/>
<dbReference type="OrthoDB" id="61437at2759"/>
<dbReference type="EMBL" id="NHYE01001148">
    <property type="protein sequence ID" value="PPQ98096.1"/>
    <property type="molecule type" value="Genomic_DNA"/>
</dbReference>
<reference evidence="1 2" key="1">
    <citation type="journal article" date="2018" name="Evol. Lett.">
        <title>Horizontal gene cluster transfer increased hallucinogenic mushroom diversity.</title>
        <authorList>
            <person name="Reynolds H.T."/>
            <person name="Vijayakumar V."/>
            <person name="Gluck-Thaler E."/>
            <person name="Korotkin H.B."/>
            <person name="Matheny P.B."/>
            <person name="Slot J.C."/>
        </authorList>
    </citation>
    <scope>NUCLEOTIDE SEQUENCE [LARGE SCALE GENOMIC DNA]</scope>
    <source>
        <strain evidence="1 2">SRW20</strain>
    </source>
</reference>
<dbReference type="STRING" id="231916.A0A409Y4X2"/>
<sequence length="937" mass="104101">MSTVNCFLATADHTQHPLPDPSCTHADLHRQFSERNSPPSTRTVTFTNLASKVVDPLVNNGPVIGSALQGAIQLIGTLSEIGRAFPIIAPAFVLLKIIVDLEKKAQDVDAKCNDLVERITFMLSHLPALQNTEVLPATQRVIDRVNDVLKGTAALLAAYRKQGRLARRLSLSNSDKFAACAQNINTCCSDLLMSLQIHQTVQVDILTRSVPVDEGDVAAREFVQTHGGSVDALVQDRELLGEFARQQHLAVDESDMIQLRTNMADSIQQIHARLESVLQVNVQLALAGGLKNLALEFSALEAEQKFICVQCEKEYTNYTNGPQSCSFHRAMFNSEAKHFPCCSTNHPCQFGTHRSQHHCDYPYSAFLLRALKAKAHGNVVEWASVKDTNLEDSSSQQADVGQLLRWVWRGSQIEENTLLVTVGTIHHTSPYYFATFTSRDLQELSESVQTSKQTLIFRTSSNDEEYASAQWILSDSGKISGICLAAKASTSLHAWIRVCPIDISTCTKSGDTTTLSKGGLPCYKPASPYQLPELVRIGPTISDTQTRPPRTDFRSKATQGLQVILKSMSDPPLTANTTVTDRHCDYFNGKVAIFNNYAPASLNPVTITSVTASYRMVGEADYSPATSIRIVQGSDLLPFTIEPRQSFLLNFEVTVPRTEEDTKLAKRWSYRAFLARNRPIRIKLVVEDMEGRQCSLVMEYVLNPPPLEKRGEKDIAFFYIDDPQSYTRSYCHVKKPSVGGRDNILEFDAGRHSHSITETMFNQLVYHSLKTGETEIDLNLGFEDECIWRIWALVDLSCCRVYAFKVILVEGKAFPVKRIASLGYFLCPDYGEAGDKIQPINYADEKAGLPPMDPYLVPEYAQDDDLDDLEPELASTSVASAPSVSTSLGKDVVLHVPKELTERLTSIDNNLARLADSFEKLLTMLPPILSDKRQTNH</sequence>
<protein>
    <submittedName>
        <fullName evidence="1">Uncharacterized protein</fullName>
    </submittedName>
</protein>
<name>A0A409Y4X2_9AGAR</name>
<dbReference type="InParanoid" id="A0A409Y4X2"/>
<proteinExistence type="predicted"/>
<dbReference type="Gene3D" id="1.20.930.20">
    <property type="entry name" value="Adaptor protein Cbl, N-terminal domain"/>
    <property type="match status" value="1"/>
</dbReference>
<dbReference type="InterPro" id="IPR036537">
    <property type="entry name" value="Adaptor_Cbl_N_dom_sf"/>
</dbReference>
<evidence type="ECO:0000313" key="1">
    <source>
        <dbReference type="EMBL" id="PPQ98096.1"/>
    </source>
</evidence>
<accession>A0A409Y4X2</accession>
<dbReference type="CDD" id="cd21037">
    <property type="entry name" value="MLKL_NTD"/>
    <property type="match status" value="1"/>
</dbReference>
<dbReference type="GO" id="GO:0007166">
    <property type="term" value="P:cell surface receptor signaling pathway"/>
    <property type="evidence" value="ECO:0007669"/>
    <property type="project" value="InterPro"/>
</dbReference>